<evidence type="ECO:0008006" key="3">
    <source>
        <dbReference type="Google" id="ProtNLM"/>
    </source>
</evidence>
<dbReference type="Proteomes" id="UP001610861">
    <property type="component" value="Unassembled WGS sequence"/>
</dbReference>
<name>A0ABW7Q7D1_9MICO</name>
<gene>
    <name evidence="1" type="ORF">ACH3VR_03895</name>
</gene>
<comment type="caution">
    <text evidence="1">The sequence shown here is derived from an EMBL/GenBank/DDBJ whole genome shotgun (WGS) entry which is preliminary data.</text>
</comment>
<organism evidence="1 2">
    <name type="scientific">Microbacterium alkaliflavum</name>
    <dbReference type="NCBI Taxonomy" id="3248839"/>
    <lineage>
        <taxon>Bacteria</taxon>
        <taxon>Bacillati</taxon>
        <taxon>Actinomycetota</taxon>
        <taxon>Actinomycetes</taxon>
        <taxon>Micrococcales</taxon>
        <taxon>Microbacteriaceae</taxon>
        <taxon>Microbacterium</taxon>
    </lineage>
</organism>
<dbReference type="RefSeq" id="WP_396639429.1">
    <property type="nucleotide sequence ID" value="NZ_JBIQWL010000001.1"/>
</dbReference>
<sequence length="244" mass="26601">MSGGDSGKMLILPSDMLVEVAYPDDEVSHGAGRATAKCTYCIRNGDETEYPAHDVMMIRHWKANTPKEPDAGWWGWYCPEHYACTAPWASSLLAPEHLIPADLEARIAADREAAAWAEAHEFGKAEQAITLARLIPAGHWTTFGDIGRVVYGNTRSSGSVSAALTSLATSERCHSRVRDADGRCATKSRRLAQADEVALFQAWNEMAREDGLPVVTRTGVAFAAYRLSIADLEGLHQPAEYPSL</sequence>
<reference evidence="1 2" key="1">
    <citation type="submission" date="2024-09" db="EMBL/GenBank/DDBJ databases">
        <authorList>
            <person name="Pan X."/>
        </authorList>
    </citation>
    <scope>NUCLEOTIDE SEQUENCE [LARGE SCALE GENOMIC DNA]</scope>
    <source>
        <strain evidence="1 2">B2969</strain>
    </source>
</reference>
<keyword evidence="2" id="KW-1185">Reference proteome</keyword>
<dbReference type="EMBL" id="JBIQWL010000001">
    <property type="protein sequence ID" value="MFH8249494.1"/>
    <property type="molecule type" value="Genomic_DNA"/>
</dbReference>
<proteinExistence type="predicted"/>
<evidence type="ECO:0000313" key="1">
    <source>
        <dbReference type="EMBL" id="MFH8249494.1"/>
    </source>
</evidence>
<evidence type="ECO:0000313" key="2">
    <source>
        <dbReference type="Proteomes" id="UP001610861"/>
    </source>
</evidence>
<accession>A0ABW7Q7D1</accession>
<protein>
    <recommendedName>
        <fullName evidence="3">PARP-type domain-containing protein</fullName>
    </recommendedName>
</protein>